<organism evidence="1 2">
    <name type="scientific">Caldibacillus debilis</name>
    <dbReference type="NCBI Taxonomy" id="301148"/>
    <lineage>
        <taxon>Bacteria</taxon>
        <taxon>Bacillati</taxon>
        <taxon>Bacillota</taxon>
        <taxon>Bacilli</taxon>
        <taxon>Bacillales</taxon>
        <taxon>Bacillaceae</taxon>
        <taxon>Caldibacillus</taxon>
    </lineage>
</organism>
<accession>A0A150L5H7</accession>
<comment type="caution">
    <text evidence="1">The sequence shown here is derived from an EMBL/GenBank/DDBJ whole genome shotgun (WGS) entry which is preliminary data.</text>
</comment>
<dbReference type="EMBL" id="LQYT01000147">
    <property type="protein sequence ID" value="KYD07563.1"/>
    <property type="molecule type" value="Genomic_DNA"/>
</dbReference>
<sequence length="43" mass="4905">MLDIPDPMMNIENPMSDIPVSPAKKMLDDFSEILDKCDRLLVI</sequence>
<gene>
    <name evidence="1" type="ORF">B4135_4244</name>
</gene>
<proteinExistence type="predicted"/>
<protein>
    <submittedName>
        <fullName evidence="1">Uncharacterized protein</fullName>
    </submittedName>
</protein>
<evidence type="ECO:0000313" key="2">
    <source>
        <dbReference type="Proteomes" id="UP000075683"/>
    </source>
</evidence>
<dbReference type="AlphaFoldDB" id="A0A150L5H7"/>
<dbReference type="Proteomes" id="UP000075683">
    <property type="component" value="Unassembled WGS sequence"/>
</dbReference>
<reference evidence="1 2" key="1">
    <citation type="submission" date="2016-01" db="EMBL/GenBank/DDBJ databases">
        <title>Draft Genome Sequences of Seven Thermophilic Sporeformers Isolated from Foods.</title>
        <authorList>
            <person name="Berendsen E.M."/>
            <person name="Wells-Bennik M.H."/>
            <person name="Krawcyk A.O."/>
            <person name="De Jong A."/>
            <person name="Holsappel S."/>
            <person name="Eijlander R.T."/>
            <person name="Kuipers O.P."/>
        </authorList>
    </citation>
    <scope>NUCLEOTIDE SEQUENCE [LARGE SCALE GENOMIC DNA]</scope>
    <source>
        <strain evidence="1 2">B4135</strain>
    </source>
</reference>
<name>A0A150L5H7_9BACI</name>
<evidence type="ECO:0000313" key="1">
    <source>
        <dbReference type="EMBL" id="KYD07563.1"/>
    </source>
</evidence>
<dbReference type="STRING" id="301148.B4135_4244"/>